<feature type="chain" id="PRO_5035865653" description="Ig-like domain-containing protein" evidence="1">
    <location>
        <begin position="24"/>
        <end position="81"/>
    </location>
</feature>
<keyword evidence="1" id="KW-0732">Signal</keyword>
<evidence type="ECO:0000259" key="2">
    <source>
        <dbReference type="PROSITE" id="PS50835"/>
    </source>
</evidence>
<organism evidence="3 4">
    <name type="scientific">Silurus meridionalis</name>
    <name type="common">Southern catfish</name>
    <name type="synonym">Silurus soldatovi meridionalis</name>
    <dbReference type="NCBI Taxonomy" id="175797"/>
    <lineage>
        <taxon>Eukaryota</taxon>
        <taxon>Metazoa</taxon>
        <taxon>Chordata</taxon>
        <taxon>Craniata</taxon>
        <taxon>Vertebrata</taxon>
        <taxon>Euteleostomi</taxon>
        <taxon>Actinopterygii</taxon>
        <taxon>Neopterygii</taxon>
        <taxon>Teleostei</taxon>
        <taxon>Ostariophysi</taxon>
        <taxon>Siluriformes</taxon>
        <taxon>Siluridae</taxon>
        <taxon>Silurus</taxon>
    </lineage>
</organism>
<dbReference type="Gene3D" id="2.60.40.10">
    <property type="entry name" value="Immunoglobulins"/>
    <property type="match status" value="1"/>
</dbReference>
<protein>
    <recommendedName>
        <fullName evidence="2">Ig-like domain-containing protein</fullName>
    </recommendedName>
</protein>
<evidence type="ECO:0000313" key="4">
    <source>
        <dbReference type="Proteomes" id="UP000606274"/>
    </source>
</evidence>
<dbReference type="PROSITE" id="PS50835">
    <property type="entry name" value="IG_LIKE"/>
    <property type="match status" value="1"/>
</dbReference>
<comment type="caution">
    <text evidence="3">The sequence shown here is derived from an EMBL/GenBank/DDBJ whole genome shotgun (WGS) entry which is preliminary data.</text>
</comment>
<evidence type="ECO:0000256" key="1">
    <source>
        <dbReference type="SAM" id="SignalP"/>
    </source>
</evidence>
<dbReference type="InterPro" id="IPR007110">
    <property type="entry name" value="Ig-like_dom"/>
</dbReference>
<evidence type="ECO:0000313" key="3">
    <source>
        <dbReference type="EMBL" id="KAF7709223.1"/>
    </source>
</evidence>
<feature type="signal peptide" evidence="1">
    <location>
        <begin position="1"/>
        <end position="23"/>
    </location>
</feature>
<dbReference type="InterPro" id="IPR013783">
    <property type="entry name" value="Ig-like_fold"/>
</dbReference>
<dbReference type="EMBL" id="JABFDY010000003">
    <property type="protein sequence ID" value="KAF7709223.1"/>
    <property type="molecule type" value="Genomic_DNA"/>
</dbReference>
<accession>A0A8T0BS36</accession>
<keyword evidence="4" id="KW-1185">Reference proteome</keyword>
<reference evidence="3" key="1">
    <citation type="submission" date="2020-08" db="EMBL/GenBank/DDBJ databases">
        <title>Chromosome-level assembly of Southern catfish (Silurus meridionalis) provides insights into visual adaptation to the nocturnal and benthic lifestyles.</title>
        <authorList>
            <person name="Zhang Y."/>
            <person name="Wang D."/>
            <person name="Peng Z."/>
        </authorList>
    </citation>
    <scope>NUCLEOTIDE SEQUENCE</scope>
    <source>
        <strain evidence="3">SWU-2019-XX</strain>
        <tissue evidence="3">Muscle</tissue>
    </source>
</reference>
<dbReference type="Proteomes" id="UP000606274">
    <property type="component" value="Unassembled WGS sequence"/>
</dbReference>
<sequence>MCSCVADWRVILFVISSCTRVRAIKVIGQDVNVTEGDDAQLFCQAVETSDKLTSITWQRRTNENRETKTSLLLLLMGKKDN</sequence>
<name>A0A8T0BS36_SILME</name>
<dbReference type="AlphaFoldDB" id="A0A8T0BS36"/>
<gene>
    <name evidence="3" type="ORF">HF521_016073</name>
</gene>
<proteinExistence type="predicted"/>
<feature type="domain" description="Ig-like" evidence="2">
    <location>
        <begin position="19"/>
        <end position="81"/>
    </location>
</feature>